<reference evidence="2 3" key="1">
    <citation type="journal article" date="2016" name="Nat. Commun.">
        <title>Thousands of microbial genomes shed light on interconnected biogeochemical processes in an aquifer system.</title>
        <authorList>
            <person name="Anantharaman K."/>
            <person name="Brown C.T."/>
            <person name="Hug L.A."/>
            <person name="Sharon I."/>
            <person name="Castelle C.J."/>
            <person name="Probst A.J."/>
            <person name="Thomas B.C."/>
            <person name="Singh A."/>
            <person name="Wilkins M.J."/>
            <person name="Karaoz U."/>
            <person name="Brodie E.L."/>
            <person name="Williams K.H."/>
            <person name="Hubbard S.S."/>
            <person name="Banfield J.F."/>
        </authorList>
    </citation>
    <scope>NUCLEOTIDE SEQUENCE [LARGE SCALE GENOMIC DNA]</scope>
</reference>
<comment type="caution">
    <text evidence="2">The sequence shown here is derived from an EMBL/GenBank/DDBJ whole genome shotgun (WGS) entry which is preliminary data.</text>
</comment>
<evidence type="ECO:0000313" key="2">
    <source>
        <dbReference type="EMBL" id="OGY46024.1"/>
    </source>
</evidence>
<dbReference type="Pfam" id="PF14213">
    <property type="entry name" value="DUF4325"/>
    <property type="match status" value="1"/>
</dbReference>
<dbReference type="EMBL" id="MHIF01000066">
    <property type="protein sequence ID" value="OGY46024.1"/>
    <property type="molecule type" value="Genomic_DNA"/>
</dbReference>
<feature type="domain" description="DUF4325" evidence="1">
    <location>
        <begin position="29"/>
        <end position="67"/>
    </location>
</feature>
<evidence type="ECO:0000313" key="3">
    <source>
        <dbReference type="Proteomes" id="UP000178432"/>
    </source>
</evidence>
<accession>A0A1G1Y1G7</accession>
<gene>
    <name evidence="2" type="ORF">A2663_00815</name>
</gene>
<dbReference type="InterPro" id="IPR025474">
    <property type="entry name" value="DUF4325"/>
</dbReference>
<sequence length="116" mass="13296">MRIELKKFGNILNSHPAGREAWLFTQAYILPDKKKKEKIEIDFSGVSVLSPSWADEFIPRLKKNIPSKLFCQPAKIPPLKRLWKLSVDFSIRKRDIGISKKKRPASIALAGLLRLN</sequence>
<proteinExistence type="predicted"/>
<evidence type="ECO:0000259" key="1">
    <source>
        <dbReference type="Pfam" id="PF14213"/>
    </source>
</evidence>
<dbReference type="Proteomes" id="UP000178432">
    <property type="component" value="Unassembled WGS sequence"/>
</dbReference>
<dbReference type="AlphaFoldDB" id="A0A1G1Y1G7"/>
<protein>
    <recommendedName>
        <fullName evidence="1">DUF4325 domain-containing protein</fullName>
    </recommendedName>
</protein>
<name>A0A1G1Y1G7_9BACT</name>
<organism evidence="2 3">
    <name type="scientific">Candidatus Buchananbacteria bacterium RIFCSPHIGHO2_01_FULL_46_12</name>
    <dbReference type="NCBI Taxonomy" id="1797536"/>
    <lineage>
        <taxon>Bacteria</taxon>
        <taxon>Candidatus Buchananiibacteriota</taxon>
    </lineage>
</organism>